<dbReference type="VEuPathDB" id="FungiDB:VP01_1067g3"/>
<name>A0A0L6VTQ0_9BASI</name>
<proteinExistence type="predicted"/>
<organism evidence="1 2">
    <name type="scientific">Puccinia sorghi</name>
    <dbReference type="NCBI Taxonomy" id="27349"/>
    <lineage>
        <taxon>Eukaryota</taxon>
        <taxon>Fungi</taxon>
        <taxon>Dikarya</taxon>
        <taxon>Basidiomycota</taxon>
        <taxon>Pucciniomycotina</taxon>
        <taxon>Pucciniomycetes</taxon>
        <taxon>Pucciniales</taxon>
        <taxon>Pucciniaceae</taxon>
        <taxon>Puccinia</taxon>
    </lineage>
</organism>
<evidence type="ECO:0000313" key="1">
    <source>
        <dbReference type="EMBL" id="KNZ64094.1"/>
    </source>
</evidence>
<evidence type="ECO:0008006" key="3">
    <source>
        <dbReference type="Google" id="ProtNLM"/>
    </source>
</evidence>
<comment type="caution">
    <text evidence="1">The sequence shown here is derived from an EMBL/GenBank/DDBJ whole genome shotgun (WGS) entry which is preliminary data.</text>
</comment>
<dbReference type="OrthoDB" id="2408877at2759"/>
<sequence>MQVTLHTDLRPAILIFNLEYPLRQSQHFKKKEKSQPQQITEFKIKEASLESLFESDSGPSSDNSGLEELVAALISIKKRRYLAKQVRLEQPPNITNYLFRLDTASFKQEFWMSQESFLNLVLLIEGHPVFQNNSNIPQRPVRDQLTVTVRQMGMFGNSTSAILSLERCVFFCFYFGFDILIDAWIPIRQYVKPMIDPQDYYSQKGMYGLATLIVCNEEKQIIYYLTGRDTLFPGLISSCRLWLPNRVKFGPSFQKTASWTNTSFVQFQLLQGLRLELMWVESMERITQWVGACVILHNKTPSISMADEDHSPSIITDNLPCRGTNSAGNNHCEKVFQEVLSHLGLNEE</sequence>
<dbReference type="AlphaFoldDB" id="A0A0L6VTQ0"/>
<reference evidence="1 2" key="1">
    <citation type="submission" date="2015-08" db="EMBL/GenBank/DDBJ databases">
        <title>Next Generation Sequencing and Analysis of the Genome of Puccinia sorghi L Schw, the Causal Agent of Maize Common Rust.</title>
        <authorList>
            <person name="Rochi L."/>
            <person name="Burguener G."/>
            <person name="Darino M."/>
            <person name="Turjanski A."/>
            <person name="Kreff E."/>
            <person name="Dieguez M.J."/>
            <person name="Sacco F."/>
        </authorList>
    </citation>
    <scope>NUCLEOTIDE SEQUENCE [LARGE SCALE GENOMIC DNA]</scope>
    <source>
        <strain evidence="1 2">RO10H11247</strain>
    </source>
</reference>
<protein>
    <recommendedName>
        <fullName evidence="3">DDE Tnp4 domain-containing protein</fullName>
    </recommendedName>
</protein>
<keyword evidence="2" id="KW-1185">Reference proteome</keyword>
<dbReference type="Proteomes" id="UP000037035">
    <property type="component" value="Unassembled WGS sequence"/>
</dbReference>
<gene>
    <name evidence="1" type="ORF">VP01_1067g3</name>
</gene>
<accession>A0A0L6VTQ0</accession>
<evidence type="ECO:0000313" key="2">
    <source>
        <dbReference type="Proteomes" id="UP000037035"/>
    </source>
</evidence>
<dbReference type="EMBL" id="LAVV01000754">
    <property type="protein sequence ID" value="KNZ64094.1"/>
    <property type="molecule type" value="Genomic_DNA"/>
</dbReference>